<dbReference type="EMBL" id="CAJVPQ010001228">
    <property type="protein sequence ID" value="CAG8539523.1"/>
    <property type="molecule type" value="Genomic_DNA"/>
</dbReference>
<feature type="non-terminal residue" evidence="1">
    <location>
        <position position="1"/>
    </location>
</feature>
<dbReference type="OrthoDB" id="2369467at2759"/>
<organism evidence="1 2">
    <name type="scientific">Funneliformis caledonium</name>
    <dbReference type="NCBI Taxonomy" id="1117310"/>
    <lineage>
        <taxon>Eukaryota</taxon>
        <taxon>Fungi</taxon>
        <taxon>Fungi incertae sedis</taxon>
        <taxon>Mucoromycota</taxon>
        <taxon>Glomeromycotina</taxon>
        <taxon>Glomeromycetes</taxon>
        <taxon>Glomerales</taxon>
        <taxon>Glomeraceae</taxon>
        <taxon>Funneliformis</taxon>
    </lineage>
</organism>
<sequence length="165" mass="19045">MRQNKVFSNNIWDGSISLSNKLNLEFEQIEKLKNIARHNYLLTKSLRLQFLSNLETVTIRNSQDLIQACYLTRSEVLITVDNQNNTFKTTLPHLPSVILRYVLSEYCSSNEISKYYNQSVDLFNAIRDAVASKYQVAESGYEGKWIAHVYRQSKTTPQTAIVVCK</sequence>
<keyword evidence="2" id="KW-1185">Reference proteome</keyword>
<proteinExistence type="predicted"/>
<dbReference type="Proteomes" id="UP000789570">
    <property type="component" value="Unassembled WGS sequence"/>
</dbReference>
<evidence type="ECO:0000313" key="1">
    <source>
        <dbReference type="EMBL" id="CAG8539523.1"/>
    </source>
</evidence>
<protein>
    <submittedName>
        <fullName evidence="1">17297_t:CDS:1</fullName>
    </submittedName>
</protein>
<name>A0A9N9ARB8_9GLOM</name>
<accession>A0A9N9ARB8</accession>
<reference evidence="1" key="1">
    <citation type="submission" date="2021-06" db="EMBL/GenBank/DDBJ databases">
        <authorList>
            <person name="Kallberg Y."/>
            <person name="Tangrot J."/>
            <person name="Rosling A."/>
        </authorList>
    </citation>
    <scope>NUCLEOTIDE SEQUENCE</scope>
    <source>
        <strain evidence="1">UK204</strain>
    </source>
</reference>
<gene>
    <name evidence="1" type="ORF">FCALED_LOCUS5569</name>
</gene>
<comment type="caution">
    <text evidence="1">The sequence shown here is derived from an EMBL/GenBank/DDBJ whole genome shotgun (WGS) entry which is preliminary data.</text>
</comment>
<dbReference type="AlphaFoldDB" id="A0A9N9ARB8"/>
<evidence type="ECO:0000313" key="2">
    <source>
        <dbReference type="Proteomes" id="UP000789570"/>
    </source>
</evidence>